<feature type="compositionally biased region" description="Basic and acidic residues" evidence="1">
    <location>
        <begin position="65"/>
        <end position="77"/>
    </location>
</feature>
<name>A0A663EKF9_AQUCH</name>
<keyword evidence="3" id="KW-1185">Reference proteome</keyword>
<reference evidence="2" key="2">
    <citation type="submission" date="2025-09" db="UniProtKB">
        <authorList>
            <consortium name="Ensembl"/>
        </authorList>
    </citation>
    <scope>IDENTIFICATION</scope>
</reference>
<organism evidence="2 3">
    <name type="scientific">Aquila chrysaetos chrysaetos</name>
    <dbReference type="NCBI Taxonomy" id="223781"/>
    <lineage>
        <taxon>Eukaryota</taxon>
        <taxon>Metazoa</taxon>
        <taxon>Chordata</taxon>
        <taxon>Craniata</taxon>
        <taxon>Vertebrata</taxon>
        <taxon>Euteleostomi</taxon>
        <taxon>Archelosauria</taxon>
        <taxon>Archosauria</taxon>
        <taxon>Dinosauria</taxon>
        <taxon>Saurischia</taxon>
        <taxon>Theropoda</taxon>
        <taxon>Coelurosauria</taxon>
        <taxon>Aves</taxon>
        <taxon>Neognathae</taxon>
        <taxon>Neoaves</taxon>
        <taxon>Telluraves</taxon>
        <taxon>Accipitrimorphae</taxon>
        <taxon>Accipitriformes</taxon>
        <taxon>Accipitridae</taxon>
        <taxon>Accipitrinae</taxon>
        <taxon>Aquila</taxon>
    </lineage>
</organism>
<dbReference type="Proteomes" id="UP000472275">
    <property type="component" value="Chromosome 10"/>
</dbReference>
<dbReference type="AlphaFoldDB" id="A0A663EKF9"/>
<dbReference type="Ensembl" id="ENSACCT00020013409.1">
    <property type="protein sequence ID" value="ENSACCP00020012822.1"/>
    <property type="gene ID" value="ENSACCG00020008819.1"/>
</dbReference>
<sequence>PPAPAFRGSLAGRHPPHQIHAVLQPQQRASPAAVSPQRRATAALFARSPRQRKAGVANCCNGTEDASKARAARERGPPRHLKKSNLLPPMNSPHKKRSQNFTGKG</sequence>
<protein>
    <submittedName>
        <fullName evidence="2">Uncharacterized protein</fullName>
    </submittedName>
</protein>
<evidence type="ECO:0000256" key="1">
    <source>
        <dbReference type="SAM" id="MobiDB-lite"/>
    </source>
</evidence>
<reference evidence="2" key="1">
    <citation type="submission" date="2025-08" db="UniProtKB">
        <authorList>
            <consortium name="Ensembl"/>
        </authorList>
    </citation>
    <scope>IDENTIFICATION</scope>
</reference>
<feature type="region of interest" description="Disordered" evidence="1">
    <location>
        <begin position="49"/>
        <end position="105"/>
    </location>
</feature>
<evidence type="ECO:0000313" key="2">
    <source>
        <dbReference type="Ensembl" id="ENSACCP00020012822.1"/>
    </source>
</evidence>
<evidence type="ECO:0000313" key="3">
    <source>
        <dbReference type="Proteomes" id="UP000472275"/>
    </source>
</evidence>
<accession>A0A663EKF9</accession>
<proteinExistence type="predicted"/>
<dbReference type="InParanoid" id="A0A663EKF9"/>